<evidence type="ECO:0000313" key="3">
    <source>
        <dbReference type="Proteomes" id="UP000198724"/>
    </source>
</evidence>
<sequence>MKNEILSHLHDPGQLERLYRSNKGPFKREFSILYPEIQGNALAEFWNARLHYESEEISWGSRKELLFVVIASLVAGILAKLPAIFPISEEFYYPRNIGFLVFPFLATYFAWKNKLPEGKAAFLGFATVVCLLYINFLPNNPQSDTLILACIHLPLLLWVILGVSFVGDDLSNYRKRLGFLRFNGDLAVMTALLVIAGVLMTGITIGLFALIGFQIEEFYAEYVVAFGLPAVPIVATYLTQTNPQLVNKVSPVIAKLFSPLVLVMLVIYLGAIIYSGKDPYNDREFLMLFNALLIGVIALIFFSVAESSTEEKTAWSVWVLLLLSVVTVVVNGIALSAISFRISEWGITPNRVAVLGANVLMLIHLLIVTVMLYKAATKKAPISEVGRFIVLYIPVYVAWVVVVIFLFPLLFSFK</sequence>
<feature type="transmembrane region" description="Helical" evidence="1">
    <location>
        <begin position="352"/>
        <end position="373"/>
    </location>
</feature>
<feature type="transmembrane region" description="Helical" evidence="1">
    <location>
        <begin position="285"/>
        <end position="305"/>
    </location>
</feature>
<keyword evidence="1" id="KW-1133">Transmembrane helix</keyword>
<feature type="transmembrane region" description="Helical" evidence="1">
    <location>
        <begin position="219"/>
        <end position="240"/>
    </location>
</feature>
<dbReference type="OrthoDB" id="637094at2"/>
<evidence type="ECO:0000313" key="2">
    <source>
        <dbReference type="EMBL" id="SFH02200.1"/>
    </source>
</evidence>
<accession>A0A1I2WLE6</accession>
<keyword evidence="1" id="KW-0812">Transmembrane</keyword>
<protein>
    <recommendedName>
        <fullName evidence="4">DUF4153 domain-containing protein</fullName>
    </recommendedName>
</protein>
<gene>
    <name evidence="2" type="ORF">SAMN05421739_10598</name>
</gene>
<feature type="transmembrane region" description="Helical" evidence="1">
    <location>
        <begin position="118"/>
        <end position="134"/>
    </location>
</feature>
<keyword evidence="3" id="KW-1185">Reference proteome</keyword>
<evidence type="ECO:0000256" key="1">
    <source>
        <dbReference type="SAM" id="Phobius"/>
    </source>
</evidence>
<feature type="transmembrane region" description="Helical" evidence="1">
    <location>
        <begin position="65"/>
        <end position="85"/>
    </location>
</feature>
<dbReference type="Proteomes" id="UP000198724">
    <property type="component" value="Unassembled WGS sequence"/>
</dbReference>
<dbReference type="STRING" id="1436961.SAMN05421739_10598"/>
<feature type="transmembrane region" description="Helical" evidence="1">
    <location>
        <begin position="91"/>
        <end position="111"/>
    </location>
</feature>
<feature type="transmembrane region" description="Helical" evidence="1">
    <location>
        <begin position="186"/>
        <end position="213"/>
    </location>
</feature>
<reference evidence="3" key="1">
    <citation type="submission" date="2016-10" db="EMBL/GenBank/DDBJ databases">
        <authorList>
            <person name="Varghese N."/>
            <person name="Submissions S."/>
        </authorList>
    </citation>
    <scope>NUCLEOTIDE SEQUENCE [LARGE SCALE GENOMIC DNA]</scope>
    <source>
        <strain evidence="3">LP51</strain>
    </source>
</reference>
<dbReference type="EMBL" id="FOOT01000005">
    <property type="protein sequence ID" value="SFH02200.1"/>
    <property type="molecule type" value="Genomic_DNA"/>
</dbReference>
<proteinExistence type="predicted"/>
<dbReference type="AlphaFoldDB" id="A0A1I2WLE6"/>
<evidence type="ECO:0008006" key="4">
    <source>
        <dbReference type="Google" id="ProtNLM"/>
    </source>
</evidence>
<name>A0A1I2WLE6_9BACT</name>
<feature type="transmembrane region" description="Helical" evidence="1">
    <location>
        <begin position="146"/>
        <end position="166"/>
    </location>
</feature>
<keyword evidence="1" id="KW-0472">Membrane</keyword>
<dbReference type="RefSeq" id="WP_092103210.1">
    <property type="nucleotide sequence ID" value="NZ_FOOT01000005.1"/>
</dbReference>
<feature type="transmembrane region" description="Helical" evidence="1">
    <location>
        <begin position="252"/>
        <end position="273"/>
    </location>
</feature>
<organism evidence="2 3">
    <name type="scientific">Pontibacter chinhatensis</name>
    <dbReference type="NCBI Taxonomy" id="1436961"/>
    <lineage>
        <taxon>Bacteria</taxon>
        <taxon>Pseudomonadati</taxon>
        <taxon>Bacteroidota</taxon>
        <taxon>Cytophagia</taxon>
        <taxon>Cytophagales</taxon>
        <taxon>Hymenobacteraceae</taxon>
        <taxon>Pontibacter</taxon>
    </lineage>
</organism>
<feature type="transmembrane region" description="Helical" evidence="1">
    <location>
        <begin position="317"/>
        <end position="340"/>
    </location>
</feature>
<feature type="transmembrane region" description="Helical" evidence="1">
    <location>
        <begin position="385"/>
        <end position="411"/>
    </location>
</feature>